<dbReference type="EMBL" id="MU151275">
    <property type="protein sequence ID" value="KAF9445893.1"/>
    <property type="molecule type" value="Genomic_DNA"/>
</dbReference>
<proteinExistence type="predicted"/>
<dbReference type="AlphaFoldDB" id="A0A9P5X6S8"/>
<gene>
    <name evidence="1" type="ORF">P691DRAFT_762102</name>
</gene>
<reference evidence="1" key="1">
    <citation type="submission" date="2020-11" db="EMBL/GenBank/DDBJ databases">
        <authorList>
            <consortium name="DOE Joint Genome Institute"/>
            <person name="Ahrendt S."/>
            <person name="Riley R."/>
            <person name="Andreopoulos W."/>
            <person name="Labutti K."/>
            <person name="Pangilinan J."/>
            <person name="Ruiz-Duenas F.J."/>
            <person name="Barrasa J.M."/>
            <person name="Sanchez-Garcia M."/>
            <person name="Camarero S."/>
            <person name="Miyauchi S."/>
            <person name="Serrano A."/>
            <person name="Linde D."/>
            <person name="Babiker R."/>
            <person name="Drula E."/>
            <person name="Ayuso-Fernandez I."/>
            <person name="Pacheco R."/>
            <person name="Padilla G."/>
            <person name="Ferreira P."/>
            <person name="Barriuso J."/>
            <person name="Kellner H."/>
            <person name="Castanera R."/>
            <person name="Alfaro M."/>
            <person name="Ramirez L."/>
            <person name="Pisabarro A.G."/>
            <person name="Kuo A."/>
            <person name="Tritt A."/>
            <person name="Lipzen A."/>
            <person name="He G."/>
            <person name="Yan M."/>
            <person name="Ng V."/>
            <person name="Cullen D."/>
            <person name="Martin F."/>
            <person name="Rosso M.-N."/>
            <person name="Henrissat B."/>
            <person name="Hibbett D."/>
            <person name="Martinez A.T."/>
            <person name="Grigoriev I.V."/>
        </authorList>
    </citation>
    <scope>NUCLEOTIDE SEQUENCE</scope>
    <source>
        <strain evidence="1">MF-IS2</strain>
    </source>
</reference>
<evidence type="ECO:0000313" key="1">
    <source>
        <dbReference type="EMBL" id="KAF9445893.1"/>
    </source>
</evidence>
<organism evidence="1 2">
    <name type="scientific">Macrolepiota fuliginosa MF-IS2</name>
    <dbReference type="NCBI Taxonomy" id="1400762"/>
    <lineage>
        <taxon>Eukaryota</taxon>
        <taxon>Fungi</taxon>
        <taxon>Dikarya</taxon>
        <taxon>Basidiomycota</taxon>
        <taxon>Agaricomycotina</taxon>
        <taxon>Agaricomycetes</taxon>
        <taxon>Agaricomycetidae</taxon>
        <taxon>Agaricales</taxon>
        <taxon>Agaricineae</taxon>
        <taxon>Agaricaceae</taxon>
        <taxon>Macrolepiota</taxon>
    </lineage>
</organism>
<comment type="caution">
    <text evidence="1">The sequence shown here is derived from an EMBL/GenBank/DDBJ whole genome shotgun (WGS) entry which is preliminary data.</text>
</comment>
<keyword evidence="2" id="KW-1185">Reference proteome</keyword>
<name>A0A9P5X6S8_9AGAR</name>
<sequence length="191" mass="21468">MTDSGTVLDRFKNTSLSFTDDIEALLRNISSCAIHRKPSPPEDCLPQVLCSWQATDEFLKTCFLLGTRCIDLADKIMNFLPQLTMTNDIRPHTSTHQDPIHTAFKDVRSMCAELEQAVQTVRELNTAVSDTERDGLSVVLQESADDMISTSFEAHVLELDQYWHSMNLSALAGDPTINAIITMYQEHIIHV</sequence>
<accession>A0A9P5X6S8</accession>
<evidence type="ECO:0000313" key="2">
    <source>
        <dbReference type="Proteomes" id="UP000807342"/>
    </source>
</evidence>
<protein>
    <submittedName>
        <fullName evidence="1">Uncharacterized protein</fullName>
    </submittedName>
</protein>
<dbReference type="Proteomes" id="UP000807342">
    <property type="component" value="Unassembled WGS sequence"/>
</dbReference>